<evidence type="ECO:0000313" key="1">
    <source>
        <dbReference type="EMBL" id="GBQ87442.1"/>
    </source>
</evidence>
<proteinExistence type="predicted"/>
<evidence type="ECO:0000313" key="2">
    <source>
        <dbReference type="Proteomes" id="UP001062776"/>
    </source>
</evidence>
<reference evidence="1" key="1">
    <citation type="submission" date="2013-04" db="EMBL/GenBank/DDBJ databases">
        <title>The genome sequencing project of 58 acetic acid bacteria.</title>
        <authorList>
            <person name="Okamoto-Kainuma A."/>
            <person name="Ishikawa M."/>
            <person name="Umino S."/>
            <person name="Koizumi Y."/>
            <person name="Shiwa Y."/>
            <person name="Yoshikawa H."/>
            <person name="Matsutani M."/>
            <person name="Matsushita K."/>
        </authorList>
    </citation>
    <scope>NUCLEOTIDE SEQUENCE</scope>
    <source>
        <strain evidence="1">NRIC 0535</strain>
    </source>
</reference>
<sequence length="102" mass="10922">MLRPLHAYFLVSRHRTHHKSIGTLPFDPGSSDSDDMAYVASLQLPVIAHQTAQTLLAEKARRQTSPLSTPCQSARLDTVVADGLVTVPDRTDPVSGSAEGGT</sequence>
<organism evidence="1 2">
    <name type="scientific">Asaia krungthepensis NRIC 0535</name>
    <dbReference type="NCBI Taxonomy" id="1307925"/>
    <lineage>
        <taxon>Bacteria</taxon>
        <taxon>Pseudomonadati</taxon>
        <taxon>Pseudomonadota</taxon>
        <taxon>Alphaproteobacteria</taxon>
        <taxon>Acetobacterales</taxon>
        <taxon>Acetobacteraceae</taxon>
        <taxon>Asaia</taxon>
    </lineage>
</organism>
<keyword evidence="2" id="KW-1185">Reference proteome</keyword>
<protein>
    <submittedName>
        <fullName evidence="1">Uncharacterized protein</fullName>
    </submittedName>
</protein>
<name>A0ABQ0Q1W5_9PROT</name>
<comment type="caution">
    <text evidence="1">The sequence shown here is derived from an EMBL/GenBank/DDBJ whole genome shotgun (WGS) entry which is preliminary data.</text>
</comment>
<accession>A0ABQ0Q1W5</accession>
<dbReference type="Proteomes" id="UP001062776">
    <property type="component" value="Unassembled WGS sequence"/>
</dbReference>
<gene>
    <name evidence="1" type="ORF">AA0535_1282</name>
</gene>
<dbReference type="EMBL" id="BAPV01000009">
    <property type="protein sequence ID" value="GBQ87442.1"/>
    <property type="molecule type" value="Genomic_DNA"/>
</dbReference>